<protein>
    <submittedName>
        <fullName evidence="4">TransglutaminaseTgpA domain-containing protein</fullName>
    </submittedName>
</protein>
<sequence>MPDKPSPLLPDDEQSRDRLRAALALACALAVVLAGLVVPGVSGAGLGQTPLGSAVPQPGINPYGQSGGGGLGSGGGLGALNPGDSTSVGGSLASNQSAFRSQNAETHFTVRSSVPSYWRTGAYDTYTGSGWERSGDRQPYTGPMRGEGIRGREVQYRVTLRQSATALPSVWRANSVSGTGSDSLYVTDQRGFVAADPVSAGTTYSGVSHLPARDPAVLKTAGRDYPAEIERRYTALPEDTDPRLGRFTTRLTADADNPYETAARIESWLESNKTYSLNVSQPTGEDVASQFVFDMEKGYCEYFATSMTAMLRSQGVPARYVVGYSTGQSIGSNAYKVRAMNAHAWVEAYFPDVGWVRFDPTPGSARLQSEQQAFRNQTDSQARDYSPTESGSPGERFSPNRSADATGRDGGSSTTSTARPPSDSGTATPPESGTPTTAGSGDEESSTASDSGSETATAQPGETTERTRESTRDPSETTTTESSDTARSSGGYRVGLNRTAVPGATVEVTVRKNASVVTGVPVWFNGERVGITDEQGTVTARVPYAEQLRIFVGNTYGDSAAAVAAPPANFDAPMSLNGGPPDALVPDEFAPGALSPGNGSDGNGTEYALATNATLTVSGDVATGNEVVVTATVRDVPVRNATVTLDGESVGTTDRNGRVRVRLPDAPGNVTLGVSRGSVSGERTLSIPRLELSADPALPLALPGTPVEVTATYGGDPLSNASVRVGDTARVTDINGTATASLPFRGSAAVVVSARGQTRQTTVSDLYRNLAGVLGGAALVLGGLGYAAARRGLTPRRLGAALLAALRAIPGLVVAALFGAADRLSRAVETVLDALRELRAGETTVGELLARLRAWLRERATAASESVSLGALADDPPANADESPSDERDPDSYRTLREAWETFVRTVSVRRPAVSTPAELADHAVGEDGLPPGPVVTLRDAFRDVEYGARSPDDRLPEVEQAIGAIERAARPEDDTPDAADASESPDSTEAADSAEARDSADSPGAPDAAGGDD</sequence>
<dbReference type="InterPro" id="IPR002931">
    <property type="entry name" value="Transglutaminase-like"/>
</dbReference>
<dbReference type="Gene3D" id="3.10.620.30">
    <property type="match status" value="1"/>
</dbReference>
<dbReference type="Proteomes" id="UP001595945">
    <property type="component" value="Unassembled WGS sequence"/>
</dbReference>
<feature type="transmembrane region" description="Helical" evidence="2">
    <location>
        <begin position="21"/>
        <end position="41"/>
    </location>
</feature>
<dbReference type="AlphaFoldDB" id="A0ABD5PX84"/>
<evidence type="ECO:0000256" key="1">
    <source>
        <dbReference type="SAM" id="MobiDB-lite"/>
    </source>
</evidence>
<dbReference type="GeneID" id="73045995"/>
<dbReference type="PANTHER" id="PTHR42736">
    <property type="entry name" value="PROTEIN-GLUTAMINE GAMMA-GLUTAMYLTRANSFERASE"/>
    <property type="match status" value="1"/>
</dbReference>
<dbReference type="InterPro" id="IPR038765">
    <property type="entry name" value="Papain-like_cys_pep_sf"/>
</dbReference>
<feature type="compositionally biased region" description="Polar residues" evidence="1">
    <location>
        <begin position="366"/>
        <end position="380"/>
    </location>
</feature>
<feature type="compositionally biased region" description="Polar residues" evidence="1">
    <location>
        <begin position="423"/>
        <end position="439"/>
    </location>
</feature>
<feature type="transmembrane region" description="Helical" evidence="2">
    <location>
        <begin position="800"/>
        <end position="821"/>
    </location>
</feature>
<feature type="compositionally biased region" description="Low complexity" evidence="1">
    <location>
        <begin position="476"/>
        <end position="489"/>
    </location>
</feature>
<evidence type="ECO:0000313" key="4">
    <source>
        <dbReference type="EMBL" id="MFC4822960.1"/>
    </source>
</evidence>
<feature type="region of interest" description="Disordered" evidence="1">
    <location>
        <begin position="866"/>
        <end position="892"/>
    </location>
</feature>
<evidence type="ECO:0000256" key="2">
    <source>
        <dbReference type="SAM" id="Phobius"/>
    </source>
</evidence>
<dbReference type="InterPro" id="IPR052901">
    <property type="entry name" value="Bact_TGase-like"/>
</dbReference>
<keyword evidence="2" id="KW-0812">Transmembrane</keyword>
<feature type="compositionally biased region" description="Polar residues" evidence="1">
    <location>
        <begin position="446"/>
        <end position="461"/>
    </location>
</feature>
<evidence type="ECO:0000259" key="3">
    <source>
        <dbReference type="SMART" id="SM00460"/>
    </source>
</evidence>
<dbReference type="EMBL" id="JBHSHT010000001">
    <property type="protein sequence ID" value="MFC4822960.1"/>
    <property type="molecule type" value="Genomic_DNA"/>
</dbReference>
<dbReference type="SUPFAM" id="SSF54001">
    <property type="entry name" value="Cysteine proteinases"/>
    <property type="match status" value="1"/>
</dbReference>
<feature type="compositionally biased region" description="Polar residues" evidence="1">
    <location>
        <begin position="83"/>
        <end position="94"/>
    </location>
</feature>
<feature type="domain" description="Transglutaminase-like" evidence="3">
    <location>
        <begin position="292"/>
        <end position="362"/>
    </location>
</feature>
<evidence type="ECO:0000313" key="5">
    <source>
        <dbReference type="Proteomes" id="UP001595945"/>
    </source>
</evidence>
<proteinExistence type="predicted"/>
<feature type="region of interest" description="Disordered" evidence="1">
    <location>
        <begin position="963"/>
        <end position="1014"/>
    </location>
</feature>
<gene>
    <name evidence="4" type="ORF">ACFO9K_01670</name>
</gene>
<dbReference type="InterPro" id="IPR021878">
    <property type="entry name" value="TgpA_N"/>
</dbReference>
<name>A0ABD5PX84_9EURY</name>
<feature type="region of interest" description="Disordered" evidence="1">
    <location>
        <begin position="128"/>
        <end position="147"/>
    </location>
</feature>
<dbReference type="RefSeq" id="WP_254267536.1">
    <property type="nucleotide sequence ID" value="NZ_CP100400.1"/>
</dbReference>
<accession>A0ABD5PX84</accession>
<feature type="region of interest" description="Disordered" evidence="1">
    <location>
        <begin position="57"/>
        <end position="94"/>
    </location>
</feature>
<keyword evidence="5" id="KW-1185">Reference proteome</keyword>
<dbReference type="Pfam" id="PF01841">
    <property type="entry name" value="Transglut_core"/>
    <property type="match status" value="1"/>
</dbReference>
<keyword evidence="2" id="KW-1133">Transmembrane helix</keyword>
<dbReference type="Pfam" id="PF11992">
    <property type="entry name" value="TgpA_N"/>
    <property type="match status" value="1"/>
</dbReference>
<feature type="region of interest" description="Disordered" evidence="1">
    <location>
        <begin position="364"/>
        <end position="496"/>
    </location>
</feature>
<feature type="compositionally biased region" description="Low complexity" evidence="1">
    <location>
        <begin position="979"/>
        <end position="994"/>
    </location>
</feature>
<feature type="compositionally biased region" description="Basic and acidic residues" evidence="1">
    <location>
        <begin position="463"/>
        <end position="475"/>
    </location>
</feature>
<reference evidence="4 5" key="1">
    <citation type="journal article" date="2019" name="Int. J. Syst. Evol. Microbiol.">
        <title>The Global Catalogue of Microorganisms (GCM) 10K type strain sequencing project: providing services to taxonomists for standard genome sequencing and annotation.</title>
        <authorList>
            <consortium name="The Broad Institute Genomics Platform"/>
            <consortium name="The Broad Institute Genome Sequencing Center for Infectious Disease"/>
            <person name="Wu L."/>
            <person name="Ma J."/>
        </authorList>
    </citation>
    <scope>NUCLEOTIDE SEQUENCE [LARGE SCALE GENOMIC DNA]</scope>
    <source>
        <strain evidence="4 5">XZYJ18</strain>
    </source>
</reference>
<dbReference type="SMART" id="SM00460">
    <property type="entry name" value="TGc"/>
    <property type="match status" value="1"/>
</dbReference>
<feature type="compositionally biased region" description="Low complexity" evidence="1">
    <location>
        <begin position="1002"/>
        <end position="1014"/>
    </location>
</feature>
<dbReference type="PANTHER" id="PTHR42736:SF1">
    <property type="entry name" value="PROTEIN-GLUTAMINE GAMMA-GLUTAMYLTRANSFERASE"/>
    <property type="match status" value="1"/>
</dbReference>
<comment type="caution">
    <text evidence="4">The sequence shown here is derived from an EMBL/GenBank/DDBJ whole genome shotgun (WGS) entry which is preliminary data.</text>
</comment>
<keyword evidence="2" id="KW-0472">Membrane</keyword>
<feature type="transmembrane region" description="Helical" evidence="2">
    <location>
        <begin position="766"/>
        <end position="788"/>
    </location>
</feature>
<organism evidence="4 5">
    <name type="scientific">Halorussus aquaticus</name>
    <dbReference type="NCBI Taxonomy" id="2953748"/>
    <lineage>
        <taxon>Archaea</taxon>
        <taxon>Methanobacteriati</taxon>
        <taxon>Methanobacteriota</taxon>
        <taxon>Stenosarchaea group</taxon>
        <taxon>Halobacteria</taxon>
        <taxon>Halobacteriales</taxon>
        <taxon>Haladaptataceae</taxon>
        <taxon>Halorussus</taxon>
    </lineage>
</organism>
<feature type="compositionally biased region" description="Gly residues" evidence="1">
    <location>
        <begin position="65"/>
        <end position="78"/>
    </location>
</feature>